<feature type="domain" description="GST N-terminal" evidence="1">
    <location>
        <begin position="1"/>
        <end position="80"/>
    </location>
</feature>
<name>A0A9X3J4Y6_9BACT</name>
<dbReference type="PANTHER" id="PTHR44051">
    <property type="entry name" value="GLUTATHIONE S-TRANSFERASE-RELATED"/>
    <property type="match status" value="1"/>
</dbReference>
<dbReference type="CDD" id="cd03057">
    <property type="entry name" value="GST_N_Beta"/>
    <property type="match status" value="1"/>
</dbReference>
<dbReference type="SFLD" id="SFLDG01150">
    <property type="entry name" value="Main.1:_Beta-like"/>
    <property type="match status" value="1"/>
</dbReference>
<dbReference type="PROSITE" id="PS50404">
    <property type="entry name" value="GST_NTER"/>
    <property type="match status" value="1"/>
</dbReference>
<dbReference type="Proteomes" id="UP001150924">
    <property type="component" value="Unassembled WGS sequence"/>
</dbReference>
<dbReference type="SUPFAM" id="SSF52833">
    <property type="entry name" value="Thioredoxin-like"/>
    <property type="match status" value="1"/>
</dbReference>
<feature type="domain" description="GST C-terminal" evidence="2">
    <location>
        <begin position="86"/>
        <end position="208"/>
    </location>
</feature>
<sequence>MYTLYYSPGSASMLVHLLLLEIGAPHELRRVDLDAGAQRDPEYLRLNPGGVVPTLIVDGAPRWETAALALLLAERHPEANLAPPSGSPARGDFLQWMLYLANSLQPAFRWWFYPEAEGPEGEAVLAAARRRIEAAWDRLDAHLGAAGPYLLGAEVSAADLYATMLMRWSRKMPRPATEWPHLAALAGCVKARPSWRRLYAIEGLTEWA</sequence>
<dbReference type="PROSITE" id="PS50405">
    <property type="entry name" value="GST_CTER"/>
    <property type="match status" value="1"/>
</dbReference>
<gene>
    <name evidence="3" type="ORF">OV079_50285</name>
</gene>
<reference evidence="3" key="1">
    <citation type="submission" date="2022-11" db="EMBL/GenBank/DDBJ databases">
        <title>Minimal conservation of predation-associated metabolite biosynthetic gene clusters underscores biosynthetic potential of Myxococcota including descriptions for ten novel species: Archangium lansinium sp. nov., Myxococcus landrumus sp. nov., Nannocystis bai.</title>
        <authorList>
            <person name="Ahearne A."/>
            <person name="Stevens C."/>
            <person name="Phillips K."/>
        </authorList>
    </citation>
    <scope>NUCLEOTIDE SEQUENCE</scope>
    <source>
        <strain evidence="3">Na p29</strain>
    </source>
</reference>
<dbReference type="Gene3D" id="1.20.1050.10">
    <property type="match status" value="1"/>
</dbReference>
<dbReference type="InterPro" id="IPR004045">
    <property type="entry name" value="Glutathione_S-Trfase_N"/>
</dbReference>
<dbReference type="Pfam" id="PF13410">
    <property type="entry name" value="GST_C_2"/>
    <property type="match status" value="1"/>
</dbReference>
<dbReference type="SUPFAM" id="SSF47616">
    <property type="entry name" value="GST C-terminal domain-like"/>
    <property type="match status" value="1"/>
</dbReference>
<dbReference type="PANTHER" id="PTHR44051:SF21">
    <property type="entry name" value="GLUTATHIONE S-TRANSFERASE FAMILY PROTEIN"/>
    <property type="match status" value="1"/>
</dbReference>
<dbReference type="Gene3D" id="3.40.30.10">
    <property type="entry name" value="Glutaredoxin"/>
    <property type="match status" value="1"/>
</dbReference>
<accession>A0A9X3J4Y6</accession>
<keyword evidence="4" id="KW-1185">Reference proteome</keyword>
<dbReference type="InterPro" id="IPR040079">
    <property type="entry name" value="Glutathione_S-Trfase"/>
</dbReference>
<evidence type="ECO:0000259" key="2">
    <source>
        <dbReference type="PROSITE" id="PS50405"/>
    </source>
</evidence>
<dbReference type="InterPro" id="IPR036282">
    <property type="entry name" value="Glutathione-S-Trfase_C_sf"/>
</dbReference>
<dbReference type="RefSeq" id="WP_267777653.1">
    <property type="nucleotide sequence ID" value="NZ_JAPNKE010000002.1"/>
</dbReference>
<dbReference type="SFLD" id="SFLDS00019">
    <property type="entry name" value="Glutathione_Transferase_(cytos"/>
    <property type="match status" value="1"/>
</dbReference>
<dbReference type="CDD" id="cd03188">
    <property type="entry name" value="GST_C_Beta"/>
    <property type="match status" value="1"/>
</dbReference>
<protein>
    <submittedName>
        <fullName evidence="3">Glutathione S-transferase family protein</fullName>
    </submittedName>
</protein>
<evidence type="ECO:0000313" key="4">
    <source>
        <dbReference type="Proteomes" id="UP001150924"/>
    </source>
</evidence>
<proteinExistence type="predicted"/>
<comment type="caution">
    <text evidence="3">The sequence shown here is derived from an EMBL/GenBank/DDBJ whole genome shotgun (WGS) entry which is preliminary data.</text>
</comment>
<dbReference type="SFLD" id="SFLDG00358">
    <property type="entry name" value="Main_(cytGST)"/>
    <property type="match status" value="1"/>
</dbReference>
<dbReference type="Pfam" id="PF13409">
    <property type="entry name" value="GST_N_2"/>
    <property type="match status" value="1"/>
</dbReference>
<dbReference type="InterPro" id="IPR010987">
    <property type="entry name" value="Glutathione-S-Trfase_C-like"/>
</dbReference>
<evidence type="ECO:0000313" key="3">
    <source>
        <dbReference type="EMBL" id="MCY1013588.1"/>
    </source>
</evidence>
<organism evidence="3 4">
    <name type="scientific">Nannocystis pusilla</name>
    <dbReference type="NCBI Taxonomy" id="889268"/>
    <lineage>
        <taxon>Bacteria</taxon>
        <taxon>Pseudomonadati</taxon>
        <taxon>Myxococcota</taxon>
        <taxon>Polyangia</taxon>
        <taxon>Nannocystales</taxon>
        <taxon>Nannocystaceae</taxon>
        <taxon>Nannocystis</taxon>
    </lineage>
</organism>
<dbReference type="InterPro" id="IPR036249">
    <property type="entry name" value="Thioredoxin-like_sf"/>
</dbReference>
<evidence type="ECO:0000259" key="1">
    <source>
        <dbReference type="PROSITE" id="PS50404"/>
    </source>
</evidence>
<dbReference type="EMBL" id="JAPNKE010000002">
    <property type="protein sequence ID" value="MCY1013588.1"/>
    <property type="molecule type" value="Genomic_DNA"/>
</dbReference>
<dbReference type="AlphaFoldDB" id="A0A9X3J4Y6"/>